<sequence length="388" mass="42815">MRKAASSPAPPSSGLHEEETDDGWVLLRAGGCSDTAARPPRPPPCPAVSARPPAGRAQPQSFDPSPDDLVGRYLPARRALRCGDLPPQIHDDDVYGAHHPAFLAEVHPPANAHRPEWLFFTCRGRGLGGKRRAGPGAYRLAGEAAEAHPRRGAGAWYCHSFRYHEDSVDASAARETEWRMDEYGDRASAAGASDSDFDMVVCKVYPARGGALHKRLLRRLDGGAGTGTDEVIRPQPQVLVQLYLGSLDVGDPLRCRMHAAADVCAAHPAVLTAVLPAANDRFEWLFVSRRRRRTRTEGAVASSRRAGAGEYVPAARYWGVKDGQGRDLGYRRVFRYREDDGEVRRASQTVWFMEEYGFGPDFPYGEHGSDEELVVYKVYLRVVRWQDA</sequence>
<dbReference type="GO" id="GO:0003677">
    <property type="term" value="F:DNA binding"/>
    <property type="evidence" value="ECO:0007669"/>
    <property type="project" value="UniProtKB-KW"/>
</dbReference>
<reference evidence="7 8" key="2">
    <citation type="submission" date="2024-10" db="EMBL/GenBank/DDBJ databases">
        <authorList>
            <person name="Ryan C."/>
        </authorList>
    </citation>
    <scope>NUCLEOTIDE SEQUENCE [LARGE SCALE GENOMIC DNA]</scope>
</reference>
<dbReference type="EMBL" id="OZ075140">
    <property type="protein sequence ID" value="CAL5026539.1"/>
    <property type="molecule type" value="Genomic_DNA"/>
</dbReference>
<dbReference type="PANTHER" id="PTHR31719">
    <property type="entry name" value="NAC TRANSCRIPTION FACTOR 56"/>
    <property type="match status" value="1"/>
</dbReference>
<dbReference type="Pfam" id="PF02365">
    <property type="entry name" value="NAM"/>
    <property type="match status" value="2"/>
</dbReference>
<keyword evidence="4" id="KW-0539">Nucleus</keyword>
<accession>A0ABC9CV63</accession>
<protein>
    <recommendedName>
        <fullName evidence="6">NAC domain-containing protein</fullName>
    </recommendedName>
</protein>
<dbReference type="SUPFAM" id="SSF101941">
    <property type="entry name" value="NAC domain"/>
    <property type="match status" value="2"/>
</dbReference>
<dbReference type="PROSITE" id="PS51005">
    <property type="entry name" value="NAC"/>
    <property type="match status" value="2"/>
</dbReference>
<organism evidence="7 8">
    <name type="scientific">Urochloa decumbens</name>
    <dbReference type="NCBI Taxonomy" id="240449"/>
    <lineage>
        <taxon>Eukaryota</taxon>
        <taxon>Viridiplantae</taxon>
        <taxon>Streptophyta</taxon>
        <taxon>Embryophyta</taxon>
        <taxon>Tracheophyta</taxon>
        <taxon>Spermatophyta</taxon>
        <taxon>Magnoliopsida</taxon>
        <taxon>Liliopsida</taxon>
        <taxon>Poales</taxon>
        <taxon>Poaceae</taxon>
        <taxon>PACMAD clade</taxon>
        <taxon>Panicoideae</taxon>
        <taxon>Panicodae</taxon>
        <taxon>Paniceae</taxon>
        <taxon>Melinidinae</taxon>
        <taxon>Urochloa</taxon>
    </lineage>
</organism>
<evidence type="ECO:0000259" key="6">
    <source>
        <dbReference type="PROSITE" id="PS51005"/>
    </source>
</evidence>
<feature type="domain" description="NAC" evidence="6">
    <location>
        <begin position="56"/>
        <end position="207"/>
    </location>
</feature>
<evidence type="ECO:0000256" key="3">
    <source>
        <dbReference type="ARBA" id="ARBA00023163"/>
    </source>
</evidence>
<dbReference type="InterPro" id="IPR003441">
    <property type="entry name" value="NAC-dom"/>
</dbReference>
<evidence type="ECO:0000313" key="8">
    <source>
        <dbReference type="Proteomes" id="UP001497457"/>
    </source>
</evidence>
<evidence type="ECO:0000256" key="4">
    <source>
        <dbReference type="ARBA" id="ARBA00023242"/>
    </source>
</evidence>
<reference evidence="8" key="1">
    <citation type="submission" date="2024-06" db="EMBL/GenBank/DDBJ databases">
        <authorList>
            <person name="Ryan C."/>
        </authorList>
    </citation>
    <scope>NUCLEOTIDE SEQUENCE [LARGE SCALE GENOMIC DNA]</scope>
</reference>
<dbReference type="InterPro" id="IPR036093">
    <property type="entry name" value="NAC_dom_sf"/>
</dbReference>
<evidence type="ECO:0000256" key="2">
    <source>
        <dbReference type="ARBA" id="ARBA00023125"/>
    </source>
</evidence>
<evidence type="ECO:0000256" key="5">
    <source>
        <dbReference type="SAM" id="MobiDB-lite"/>
    </source>
</evidence>
<evidence type="ECO:0000313" key="7">
    <source>
        <dbReference type="EMBL" id="CAL5026539.1"/>
    </source>
</evidence>
<dbReference type="AlphaFoldDB" id="A0ABC9CV63"/>
<dbReference type="Proteomes" id="UP001497457">
    <property type="component" value="Chromosome 30rd"/>
</dbReference>
<dbReference type="Gene3D" id="2.170.150.80">
    <property type="entry name" value="NAC domain"/>
    <property type="match status" value="2"/>
</dbReference>
<gene>
    <name evidence="7" type="ORF">URODEC1_LOCUS78814</name>
</gene>
<keyword evidence="3" id="KW-0804">Transcription</keyword>
<dbReference type="PANTHER" id="PTHR31719:SF179">
    <property type="entry name" value="OS08G0148400 PROTEIN"/>
    <property type="match status" value="1"/>
</dbReference>
<keyword evidence="2" id="KW-0238">DNA-binding</keyword>
<keyword evidence="1" id="KW-0805">Transcription regulation</keyword>
<keyword evidence="8" id="KW-1185">Reference proteome</keyword>
<name>A0ABC9CV63_9POAL</name>
<proteinExistence type="predicted"/>
<evidence type="ECO:0000256" key="1">
    <source>
        <dbReference type="ARBA" id="ARBA00023015"/>
    </source>
</evidence>
<feature type="domain" description="NAC" evidence="6">
    <location>
        <begin position="226"/>
        <end position="381"/>
    </location>
</feature>
<feature type="region of interest" description="Disordered" evidence="5">
    <location>
        <begin position="1"/>
        <end position="70"/>
    </location>
</feature>